<dbReference type="Pfam" id="PF02321">
    <property type="entry name" value="OEP"/>
    <property type="match status" value="2"/>
</dbReference>
<feature type="region of interest" description="Disordered" evidence="4">
    <location>
        <begin position="489"/>
        <end position="517"/>
    </location>
</feature>
<accession>A0A2S4M7T5</accession>
<proteinExistence type="inferred from homology"/>
<dbReference type="Gene3D" id="1.20.1600.10">
    <property type="entry name" value="Outer membrane efflux proteins (OEP)"/>
    <property type="match status" value="1"/>
</dbReference>
<evidence type="ECO:0000256" key="4">
    <source>
        <dbReference type="SAM" id="MobiDB-lite"/>
    </source>
</evidence>
<dbReference type="InterPro" id="IPR010131">
    <property type="entry name" value="MdtP/NodT-like"/>
</dbReference>
<comment type="similarity">
    <text evidence="1 2">Belongs to the outer membrane factor (OMF) (TC 1.B.17) family.</text>
</comment>
<dbReference type="PROSITE" id="PS51257">
    <property type="entry name" value="PROKAR_LIPOPROTEIN"/>
    <property type="match status" value="1"/>
</dbReference>
<feature type="coiled-coil region" evidence="3">
    <location>
        <begin position="82"/>
        <end position="109"/>
    </location>
</feature>
<comment type="caution">
    <text evidence="5">The sequence shown here is derived from an EMBL/GenBank/DDBJ whole genome shotgun (WGS) entry which is preliminary data.</text>
</comment>
<reference evidence="5 6" key="1">
    <citation type="submission" date="2018-01" db="EMBL/GenBank/DDBJ databases">
        <title>Genomic Encyclopedia of Type Strains, Phase III (KMG-III): the genomes of soil and plant-associated and newly described type strains.</title>
        <authorList>
            <person name="Whitman W."/>
        </authorList>
    </citation>
    <scope>NUCLEOTIDE SEQUENCE [LARGE SCALE GENOMIC DNA]</scope>
    <source>
        <strain evidence="5 6">JCM 18070</strain>
    </source>
</reference>
<evidence type="ECO:0000256" key="2">
    <source>
        <dbReference type="RuleBase" id="RU362097"/>
    </source>
</evidence>
<keyword evidence="2" id="KW-0449">Lipoprotein</keyword>
<dbReference type="RefSeq" id="WP_103705366.1">
    <property type="nucleotide sequence ID" value="NZ_PQGA01000008.1"/>
</dbReference>
<sequence>MRNRFWKSGFSGSLLLSALLALAGCSLAPHYDVPAAPGVAGTFKEAPQPALATETVGTWKTAQPSEDLARGEWWKVFDDATLDALEQQALDANQNLKAAAARVREARALNQTARAGLFPTLDAGFGPTRERVSAASLFEPDGSNVPQQTFWRAQASASYEVDLFGRVASTVDAAHADTQQSEALYRSVLLTLQADVAQNYFALRELDAEAAVYAQGVALREHALQLVQRRYAEGDIAELDLQLAQAELAAAKSDAMTVQRLRAASEHGLAVLLGKAPADFSVAANPLVPVDLRIPPGLPSSLLERRPDIAAAERSMAAANARIGVAKAAFFPSLTLTGTGGFESATLGDLFKWSSRAFLLGPLAGTALTVPLFDGGRRKGNLANARAVYDEDVAKYRQQVLVAFREVEDNLSDMRILETQTRTQDDAVKASQRAADLARKQYTEGAVSYLDVIDAQRAVLQARRSAVQLQGVQAAATVNLIRALGGGWGETSQSSMSAPTLGSTTPEMPTRTEVAQR</sequence>
<dbReference type="InterPro" id="IPR003423">
    <property type="entry name" value="OMP_efflux"/>
</dbReference>
<keyword evidence="2" id="KW-0564">Palmitate</keyword>
<dbReference type="PANTHER" id="PTHR30203:SF33">
    <property type="entry name" value="BLR4455 PROTEIN"/>
    <property type="match status" value="1"/>
</dbReference>
<dbReference type="GO" id="GO:0015562">
    <property type="term" value="F:efflux transmembrane transporter activity"/>
    <property type="evidence" value="ECO:0007669"/>
    <property type="project" value="InterPro"/>
</dbReference>
<keyword evidence="6" id="KW-1185">Reference proteome</keyword>
<dbReference type="NCBIfam" id="TIGR01845">
    <property type="entry name" value="outer_NodT"/>
    <property type="match status" value="1"/>
</dbReference>
<evidence type="ECO:0000313" key="6">
    <source>
        <dbReference type="Proteomes" id="UP000237381"/>
    </source>
</evidence>
<comment type="subcellular location">
    <subcellularLocation>
        <location evidence="2">Cell membrane</location>
        <topology evidence="2">Lipid-anchor</topology>
    </subcellularLocation>
</comment>
<evidence type="ECO:0000256" key="3">
    <source>
        <dbReference type="SAM" id="Coils"/>
    </source>
</evidence>
<keyword evidence="2" id="KW-0812">Transmembrane</keyword>
<dbReference type="AlphaFoldDB" id="A0A2S4M7T5"/>
<dbReference type="GO" id="GO:0005886">
    <property type="term" value="C:plasma membrane"/>
    <property type="evidence" value="ECO:0007669"/>
    <property type="project" value="UniProtKB-SubCell"/>
</dbReference>
<keyword evidence="2" id="KW-0732">Signal</keyword>
<organism evidence="5 6">
    <name type="scientific">Paraburkholderia eburnea</name>
    <dbReference type="NCBI Taxonomy" id="1189126"/>
    <lineage>
        <taxon>Bacteria</taxon>
        <taxon>Pseudomonadati</taxon>
        <taxon>Pseudomonadota</taxon>
        <taxon>Betaproteobacteria</taxon>
        <taxon>Burkholderiales</taxon>
        <taxon>Burkholderiaceae</taxon>
        <taxon>Paraburkholderia</taxon>
    </lineage>
</organism>
<dbReference type="SUPFAM" id="SSF56954">
    <property type="entry name" value="Outer membrane efflux proteins (OEP)"/>
    <property type="match status" value="1"/>
</dbReference>
<evidence type="ECO:0000313" key="5">
    <source>
        <dbReference type="EMBL" id="POR50685.1"/>
    </source>
</evidence>
<dbReference type="Proteomes" id="UP000237381">
    <property type="component" value="Unassembled WGS sequence"/>
</dbReference>
<gene>
    <name evidence="5" type="ORF">B0G62_108177</name>
</gene>
<feature type="chain" id="PRO_5015371944" evidence="2">
    <location>
        <begin position="24"/>
        <end position="517"/>
    </location>
</feature>
<dbReference type="OrthoDB" id="9770517at2"/>
<keyword evidence="2" id="KW-0472">Membrane</keyword>
<feature type="compositionally biased region" description="Polar residues" evidence="4">
    <location>
        <begin position="490"/>
        <end position="517"/>
    </location>
</feature>
<evidence type="ECO:0000256" key="1">
    <source>
        <dbReference type="ARBA" id="ARBA00007613"/>
    </source>
</evidence>
<dbReference type="PANTHER" id="PTHR30203">
    <property type="entry name" value="OUTER MEMBRANE CATION EFFLUX PROTEIN"/>
    <property type="match status" value="1"/>
</dbReference>
<protein>
    <submittedName>
        <fullName evidence="5">Multidrug efflux system outer membrane protein</fullName>
    </submittedName>
</protein>
<dbReference type="EMBL" id="PQGA01000008">
    <property type="protein sequence ID" value="POR50685.1"/>
    <property type="molecule type" value="Genomic_DNA"/>
</dbReference>
<keyword evidence="2" id="KW-1134">Transmembrane beta strand</keyword>
<keyword evidence="3" id="KW-0175">Coiled coil</keyword>
<feature type="signal peptide" evidence="2">
    <location>
        <begin position="1"/>
        <end position="23"/>
    </location>
</feature>
<dbReference type="Gene3D" id="2.20.200.10">
    <property type="entry name" value="Outer membrane efflux proteins (OEP)"/>
    <property type="match status" value="1"/>
</dbReference>
<name>A0A2S4M7T5_9BURK</name>